<proteinExistence type="predicted"/>
<accession>A0ABP7SFW2</accession>
<reference evidence="3" key="1">
    <citation type="journal article" date="2019" name="Int. J. Syst. Evol. Microbiol.">
        <title>The Global Catalogue of Microorganisms (GCM) 10K type strain sequencing project: providing services to taxonomists for standard genome sequencing and annotation.</title>
        <authorList>
            <consortium name="The Broad Institute Genomics Platform"/>
            <consortium name="The Broad Institute Genome Sequencing Center for Infectious Disease"/>
            <person name="Wu L."/>
            <person name="Ma J."/>
        </authorList>
    </citation>
    <scope>NUCLEOTIDE SEQUENCE [LARGE SCALE GENOMIC DNA]</scope>
    <source>
        <strain evidence="3">JCM 16603</strain>
    </source>
</reference>
<dbReference type="Proteomes" id="UP001501310">
    <property type="component" value="Unassembled WGS sequence"/>
</dbReference>
<feature type="compositionally biased region" description="Basic and acidic residues" evidence="1">
    <location>
        <begin position="45"/>
        <end position="54"/>
    </location>
</feature>
<dbReference type="EMBL" id="BAAAZD010000002">
    <property type="protein sequence ID" value="GAA4011074.1"/>
    <property type="molecule type" value="Genomic_DNA"/>
</dbReference>
<sequence>MTEAGSAGQAVIGKEAMGSSFQKGAARRSPKRMARRQTGKNMKASSDRGSDAKTRVGLQTSCENIGVVLKPAP</sequence>
<gene>
    <name evidence="2" type="ORF">GCM10022211_27230</name>
</gene>
<dbReference type="RefSeq" id="WP_344711351.1">
    <property type="nucleotide sequence ID" value="NZ_BAAAZD010000002.1"/>
</dbReference>
<evidence type="ECO:0000313" key="3">
    <source>
        <dbReference type="Proteomes" id="UP001501310"/>
    </source>
</evidence>
<evidence type="ECO:0000256" key="1">
    <source>
        <dbReference type="SAM" id="MobiDB-lite"/>
    </source>
</evidence>
<protein>
    <submittedName>
        <fullName evidence="2">Uncharacterized protein</fullName>
    </submittedName>
</protein>
<keyword evidence="3" id="KW-1185">Reference proteome</keyword>
<comment type="caution">
    <text evidence="2">The sequence shown here is derived from an EMBL/GenBank/DDBJ whole genome shotgun (WGS) entry which is preliminary data.</text>
</comment>
<feature type="region of interest" description="Disordered" evidence="1">
    <location>
        <begin position="1"/>
        <end position="60"/>
    </location>
</feature>
<name>A0ABP7SFW2_9SPHN</name>
<organism evidence="2 3">
    <name type="scientific">Sphingomonas humi</name>
    <dbReference type="NCBI Taxonomy" id="335630"/>
    <lineage>
        <taxon>Bacteria</taxon>
        <taxon>Pseudomonadati</taxon>
        <taxon>Pseudomonadota</taxon>
        <taxon>Alphaproteobacteria</taxon>
        <taxon>Sphingomonadales</taxon>
        <taxon>Sphingomonadaceae</taxon>
        <taxon>Sphingomonas</taxon>
    </lineage>
</organism>
<feature type="compositionally biased region" description="Basic residues" evidence="1">
    <location>
        <begin position="25"/>
        <end position="38"/>
    </location>
</feature>
<evidence type="ECO:0000313" key="2">
    <source>
        <dbReference type="EMBL" id="GAA4011074.1"/>
    </source>
</evidence>